<dbReference type="AlphaFoldDB" id="A0A9Q0LSX3"/>
<reference evidence="3" key="1">
    <citation type="submission" date="2022-10" db="EMBL/GenBank/DDBJ databases">
        <title>Novel sulphate-reducing endosymbionts in the free-living metamonad Anaeramoeba.</title>
        <authorList>
            <person name="Jerlstrom-Hultqvist J."/>
            <person name="Cepicka I."/>
            <person name="Gallot-Lavallee L."/>
            <person name="Salas-Leiva D."/>
            <person name="Curtis B.A."/>
            <person name="Zahonova K."/>
            <person name="Pipaliya S."/>
            <person name="Dacks J."/>
            <person name="Roger A.J."/>
        </authorList>
    </citation>
    <scope>NUCLEOTIDE SEQUENCE</scope>
    <source>
        <strain evidence="3">BMAN</strain>
    </source>
</reference>
<dbReference type="Pfam" id="PF04938">
    <property type="entry name" value="SIP1"/>
    <property type="match status" value="1"/>
</dbReference>
<name>A0A9Q0LSX3_ANAIG</name>
<dbReference type="EMBL" id="JAPDFW010000055">
    <property type="protein sequence ID" value="KAJ5078121.1"/>
    <property type="molecule type" value="Genomic_DNA"/>
</dbReference>
<accession>A0A9Q0LSX3</accession>
<evidence type="ECO:0000256" key="1">
    <source>
        <dbReference type="ARBA" id="ARBA00025758"/>
    </source>
</evidence>
<dbReference type="InterPro" id="IPR035426">
    <property type="entry name" value="Gemin2/Brr1"/>
</dbReference>
<dbReference type="OrthoDB" id="428895at2759"/>
<sequence>MNPKETIPFFIPSISNSIISNSIPINAEEYLISVRNEANRLPNILQNPYNLDPNRSQKKRQKNNDNKIDDNKRTRKNKEHINSNKIDDLKPDDSFKIPSKKWEENLTLNFNFLQNQIQNSQQNSIVQIPTKLKTQEWLEFLKSTPPQIQILQQFDHVIITRLLKLLINKFSKTTKLIKKNKENKEENIKLIIDILSPWIFALFATIDLPLEPDTCSNFRDLLRICLDSRKINEEINLIASFNILITIITKIFKQGFYL</sequence>
<dbReference type="Gene3D" id="1.20.58.1070">
    <property type="match status" value="1"/>
</dbReference>
<comment type="similarity">
    <text evidence="1">Belongs to the gemin-2 family.</text>
</comment>
<dbReference type="PANTHER" id="PTHR12794:SF0">
    <property type="entry name" value="GEM-ASSOCIATED PROTEIN 2"/>
    <property type="match status" value="1"/>
</dbReference>
<evidence type="ECO:0000313" key="3">
    <source>
        <dbReference type="EMBL" id="KAJ5078121.1"/>
    </source>
</evidence>
<proteinExistence type="inferred from homology"/>
<dbReference type="Proteomes" id="UP001149090">
    <property type="component" value="Unassembled WGS sequence"/>
</dbReference>
<feature type="compositionally biased region" description="Basic and acidic residues" evidence="2">
    <location>
        <begin position="79"/>
        <end position="94"/>
    </location>
</feature>
<organism evidence="3 4">
    <name type="scientific">Anaeramoeba ignava</name>
    <name type="common">Anaerobic marine amoeba</name>
    <dbReference type="NCBI Taxonomy" id="1746090"/>
    <lineage>
        <taxon>Eukaryota</taxon>
        <taxon>Metamonada</taxon>
        <taxon>Anaeramoebidae</taxon>
        <taxon>Anaeramoeba</taxon>
    </lineage>
</organism>
<evidence type="ECO:0000256" key="2">
    <source>
        <dbReference type="SAM" id="MobiDB-lite"/>
    </source>
</evidence>
<keyword evidence="4" id="KW-1185">Reference proteome</keyword>
<dbReference type="GO" id="GO:0032797">
    <property type="term" value="C:SMN complex"/>
    <property type="evidence" value="ECO:0007669"/>
    <property type="project" value="TreeGrafter"/>
</dbReference>
<feature type="region of interest" description="Disordered" evidence="2">
    <location>
        <begin position="45"/>
        <end position="94"/>
    </location>
</feature>
<dbReference type="GO" id="GO:0000387">
    <property type="term" value="P:spliceosomal snRNP assembly"/>
    <property type="evidence" value="ECO:0007669"/>
    <property type="project" value="InterPro"/>
</dbReference>
<evidence type="ECO:0000313" key="4">
    <source>
        <dbReference type="Proteomes" id="UP001149090"/>
    </source>
</evidence>
<dbReference type="GO" id="GO:0005634">
    <property type="term" value="C:nucleus"/>
    <property type="evidence" value="ECO:0007669"/>
    <property type="project" value="TreeGrafter"/>
</dbReference>
<gene>
    <name evidence="3" type="ORF">M0811_05379</name>
</gene>
<protein>
    <submittedName>
        <fullName evidence="3">Gem-associated protein</fullName>
    </submittedName>
</protein>
<comment type="caution">
    <text evidence="3">The sequence shown here is derived from an EMBL/GenBank/DDBJ whole genome shotgun (WGS) entry which is preliminary data.</text>
</comment>
<feature type="compositionally biased region" description="Basic and acidic residues" evidence="2">
    <location>
        <begin position="62"/>
        <end position="72"/>
    </location>
</feature>
<dbReference type="PANTHER" id="PTHR12794">
    <property type="entry name" value="GEMIN2"/>
    <property type="match status" value="1"/>
</dbReference>